<reference evidence="2 3" key="1">
    <citation type="submission" date="2018-11" db="EMBL/GenBank/DDBJ databases">
        <title>Microbial catabolism of amino acid.</title>
        <authorList>
            <person name="Hibi M."/>
            <person name="Ogawa J."/>
        </authorList>
    </citation>
    <scope>NUCLEOTIDE SEQUENCE [LARGE SCALE GENOMIC DNA]</scope>
    <source>
        <strain evidence="2 3">C31-06</strain>
    </source>
</reference>
<sequence length="96" mass="11059">MTDDLHRLLRHSHLLQEYRVSNPARLRRGGTDLDVHGGQCRSAGCDADTPKRGDVRQVIGVTRRRRRPSTVRRERRAARRQSRHARRNSARSLADA</sequence>
<comment type="caution">
    <text evidence="2">The sequence shown here is derived from an EMBL/GenBank/DDBJ whole genome shotgun (WGS) entry which is preliminary data.</text>
</comment>
<evidence type="ECO:0000313" key="3">
    <source>
        <dbReference type="Proteomes" id="UP000287519"/>
    </source>
</evidence>
<dbReference type="EMBL" id="BHYM01000048">
    <property type="protein sequence ID" value="GCE41985.1"/>
    <property type="molecule type" value="Genomic_DNA"/>
</dbReference>
<evidence type="ECO:0000256" key="1">
    <source>
        <dbReference type="SAM" id="MobiDB-lite"/>
    </source>
</evidence>
<name>A0A402CEG3_RHOWR</name>
<dbReference type="AlphaFoldDB" id="A0A402CEG3"/>
<organism evidence="2 3">
    <name type="scientific">Rhodococcus wratislaviensis</name>
    <name type="common">Tsukamurella wratislaviensis</name>
    <dbReference type="NCBI Taxonomy" id="44752"/>
    <lineage>
        <taxon>Bacteria</taxon>
        <taxon>Bacillati</taxon>
        <taxon>Actinomycetota</taxon>
        <taxon>Actinomycetes</taxon>
        <taxon>Mycobacteriales</taxon>
        <taxon>Nocardiaceae</taxon>
        <taxon>Rhodococcus</taxon>
    </lineage>
</organism>
<feature type="compositionally biased region" description="Basic residues" evidence="1">
    <location>
        <begin position="63"/>
        <end position="89"/>
    </location>
</feature>
<accession>A0A402CEG3</accession>
<protein>
    <submittedName>
        <fullName evidence="2">Uncharacterized protein</fullName>
    </submittedName>
</protein>
<dbReference type="Proteomes" id="UP000287519">
    <property type="component" value="Unassembled WGS sequence"/>
</dbReference>
<gene>
    <name evidence="2" type="ORF">Rhow_005644</name>
</gene>
<keyword evidence="3" id="KW-1185">Reference proteome</keyword>
<proteinExistence type="predicted"/>
<feature type="region of interest" description="Disordered" evidence="1">
    <location>
        <begin position="63"/>
        <end position="96"/>
    </location>
</feature>
<evidence type="ECO:0000313" key="2">
    <source>
        <dbReference type="EMBL" id="GCE41985.1"/>
    </source>
</evidence>